<comment type="similarity">
    <text evidence="2">Belongs to the GatC family.</text>
</comment>
<dbReference type="NCBIfam" id="TIGR00135">
    <property type="entry name" value="gatC"/>
    <property type="match status" value="1"/>
</dbReference>
<dbReference type="RefSeq" id="WP_158950166.1">
    <property type="nucleotide sequence ID" value="NZ_CP046400.1"/>
</dbReference>
<dbReference type="HAMAP" id="MF_00122">
    <property type="entry name" value="GatC"/>
    <property type="match status" value="1"/>
</dbReference>
<dbReference type="GO" id="GO:0016740">
    <property type="term" value="F:transferase activity"/>
    <property type="evidence" value="ECO:0007669"/>
    <property type="project" value="UniProtKB-KW"/>
</dbReference>
<dbReference type="Gene3D" id="1.10.20.60">
    <property type="entry name" value="Glu-tRNAGln amidotransferase C subunit, N-terminal domain"/>
    <property type="match status" value="1"/>
</dbReference>
<dbReference type="KEGG" id="psel:GM415_16650"/>
<comment type="function">
    <text evidence="2">Allows the formation of correctly charged Asn-tRNA(Asn) or Gln-tRNA(Gln) through the transamidation of misacylated Asp-tRNA(Asn) or Glu-tRNA(Gln) in organisms which lack either or both of asparaginyl-tRNA or glutaminyl-tRNA synthetases. The reaction takes place in the presence of glutamine and ATP through an activated phospho-Asp-tRNA(Asn) or phospho-Glu-tRNA(Gln).</text>
</comment>
<keyword evidence="2" id="KW-0436">Ligase</keyword>
<dbReference type="GO" id="GO:0005524">
    <property type="term" value="F:ATP binding"/>
    <property type="evidence" value="ECO:0007669"/>
    <property type="project" value="UniProtKB-KW"/>
</dbReference>
<dbReference type="AlphaFoldDB" id="A0A6I6JN67"/>
<dbReference type="PANTHER" id="PTHR15004">
    <property type="entry name" value="GLUTAMYL-TRNA(GLN) AMIDOTRANSFERASE SUBUNIT C, MITOCHONDRIAL"/>
    <property type="match status" value="1"/>
</dbReference>
<dbReference type="GO" id="GO:0050567">
    <property type="term" value="F:glutaminyl-tRNA synthase (glutamine-hydrolyzing) activity"/>
    <property type="evidence" value="ECO:0007669"/>
    <property type="project" value="UniProtKB-UniRule"/>
</dbReference>
<evidence type="ECO:0000256" key="1">
    <source>
        <dbReference type="ARBA" id="ARBA00022840"/>
    </source>
</evidence>
<keyword evidence="3" id="KW-0808">Transferase</keyword>
<comment type="catalytic activity">
    <reaction evidence="2">
        <text>L-aspartyl-tRNA(Asn) + L-glutamine + ATP + H2O = L-asparaginyl-tRNA(Asn) + L-glutamate + ADP + phosphate + 2 H(+)</text>
        <dbReference type="Rhea" id="RHEA:14513"/>
        <dbReference type="Rhea" id="RHEA-COMP:9674"/>
        <dbReference type="Rhea" id="RHEA-COMP:9677"/>
        <dbReference type="ChEBI" id="CHEBI:15377"/>
        <dbReference type="ChEBI" id="CHEBI:15378"/>
        <dbReference type="ChEBI" id="CHEBI:29985"/>
        <dbReference type="ChEBI" id="CHEBI:30616"/>
        <dbReference type="ChEBI" id="CHEBI:43474"/>
        <dbReference type="ChEBI" id="CHEBI:58359"/>
        <dbReference type="ChEBI" id="CHEBI:78515"/>
        <dbReference type="ChEBI" id="CHEBI:78516"/>
        <dbReference type="ChEBI" id="CHEBI:456216"/>
    </reaction>
</comment>
<sequence length="94" mass="10587">MKISPEEVAKVASLARLDLPQDKLELFAGQLGDILGYMDKLGELDTDDVEPLYSPVEHTTVLRKDVARKDYNRDEVLSNAPEQDGQFFIVPRIV</sequence>
<dbReference type="SUPFAM" id="SSF141000">
    <property type="entry name" value="Glu-tRNAGln amidotransferase C subunit"/>
    <property type="match status" value="1"/>
</dbReference>
<dbReference type="Pfam" id="PF02686">
    <property type="entry name" value="GatC"/>
    <property type="match status" value="1"/>
</dbReference>
<keyword evidence="1 2" id="KW-0067">ATP-binding</keyword>
<dbReference type="InterPro" id="IPR036113">
    <property type="entry name" value="Asp/Glu-ADT_sf_sub_c"/>
</dbReference>
<dbReference type="PANTHER" id="PTHR15004:SF0">
    <property type="entry name" value="GLUTAMYL-TRNA(GLN) AMIDOTRANSFERASE SUBUNIT C, MITOCHONDRIAL"/>
    <property type="match status" value="1"/>
</dbReference>
<evidence type="ECO:0000313" key="3">
    <source>
        <dbReference type="EMBL" id="QGY41682.1"/>
    </source>
</evidence>
<keyword evidence="2" id="KW-0547">Nucleotide-binding</keyword>
<dbReference type="InterPro" id="IPR003837">
    <property type="entry name" value="GatC"/>
</dbReference>
<reference evidence="3 4" key="1">
    <citation type="submission" date="2019-11" db="EMBL/GenBank/DDBJ databases">
        <authorList>
            <person name="Zheng R.K."/>
            <person name="Sun C.M."/>
        </authorList>
    </citation>
    <scope>NUCLEOTIDE SEQUENCE [LARGE SCALE GENOMIC DNA]</scope>
    <source>
        <strain evidence="3 4">SRB007</strain>
    </source>
</reference>
<dbReference type="GO" id="GO:0006450">
    <property type="term" value="P:regulation of translational fidelity"/>
    <property type="evidence" value="ECO:0007669"/>
    <property type="project" value="InterPro"/>
</dbReference>
<keyword evidence="2" id="KW-0648">Protein biosynthesis</keyword>
<dbReference type="GO" id="GO:0006412">
    <property type="term" value="P:translation"/>
    <property type="evidence" value="ECO:0007669"/>
    <property type="project" value="UniProtKB-UniRule"/>
</dbReference>
<dbReference type="EC" id="6.3.5.-" evidence="2"/>
<comment type="catalytic activity">
    <reaction evidence="2">
        <text>L-glutamyl-tRNA(Gln) + L-glutamine + ATP + H2O = L-glutaminyl-tRNA(Gln) + L-glutamate + ADP + phosphate + H(+)</text>
        <dbReference type="Rhea" id="RHEA:17521"/>
        <dbReference type="Rhea" id="RHEA-COMP:9681"/>
        <dbReference type="Rhea" id="RHEA-COMP:9684"/>
        <dbReference type="ChEBI" id="CHEBI:15377"/>
        <dbReference type="ChEBI" id="CHEBI:15378"/>
        <dbReference type="ChEBI" id="CHEBI:29985"/>
        <dbReference type="ChEBI" id="CHEBI:30616"/>
        <dbReference type="ChEBI" id="CHEBI:43474"/>
        <dbReference type="ChEBI" id="CHEBI:58359"/>
        <dbReference type="ChEBI" id="CHEBI:78520"/>
        <dbReference type="ChEBI" id="CHEBI:78521"/>
        <dbReference type="ChEBI" id="CHEBI:456216"/>
    </reaction>
</comment>
<dbReference type="GO" id="GO:0070681">
    <property type="term" value="P:glutaminyl-tRNAGln biosynthesis via transamidation"/>
    <property type="evidence" value="ECO:0007669"/>
    <property type="project" value="TreeGrafter"/>
</dbReference>
<proteinExistence type="inferred from homology"/>
<accession>A0A6I6JN67</accession>
<keyword evidence="4" id="KW-1185">Reference proteome</keyword>
<evidence type="ECO:0000256" key="2">
    <source>
        <dbReference type="HAMAP-Rule" id="MF_00122"/>
    </source>
</evidence>
<comment type="subunit">
    <text evidence="2">Heterotrimer of A, B and C subunits.</text>
</comment>
<gene>
    <name evidence="2 3" type="primary">gatC</name>
    <name evidence="3" type="ORF">GM415_16650</name>
</gene>
<organism evidence="3 4">
    <name type="scientific">Pseudodesulfovibrio cashew</name>
    <dbReference type="NCBI Taxonomy" id="2678688"/>
    <lineage>
        <taxon>Bacteria</taxon>
        <taxon>Pseudomonadati</taxon>
        <taxon>Thermodesulfobacteriota</taxon>
        <taxon>Desulfovibrionia</taxon>
        <taxon>Desulfovibrionales</taxon>
        <taxon>Desulfovibrionaceae</taxon>
    </lineage>
</organism>
<name>A0A6I6JN67_9BACT</name>
<evidence type="ECO:0000313" key="4">
    <source>
        <dbReference type="Proteomes" id="UP000428328"/>
    </source>
</evidence>
<dbReference type="EMBL" id="CP046400">
    <property type="protein sequence ID" value="QGY41682.1"/>
    <property type="molecule type" value="Genomic_DNA"/>
</dbReference>
<dbReference type="Proteomes" id="UP000428328">
    <property type="component" value="Chromosome"/>
</dbReference>
<protein>
    <recommendedName>
        <fullName evidence="2">Aspartyl/glutamyl-tRNA(Asn/Gln) amidotransferase subunit C</fullName>
        <shortName evidence="2">Asp/Glu-ADT subunit C</shortName>
        <ecNumber evidence="2">6.3.5.-</ecNumber>
    </recommendedName>
</protein>